<evidence type="ECO:0000313" key="1">
    <source>
        <dbReference type="EMBL" id="KRO02243.1"/>
    </source>
</evidence>
<protein>
    <submittedName>
        <fullName evidence="1">Uncharacterized protein</fullName>
    </submittedName>
</protein>
<name>A0ABR5Q093_9ACTN</name>
<organism evidence="1 2">
    <name type="scientific">Lancefieldella rimae</name>
    <dbReference type="NCBI Taxonomy" id="1383"/>
    <lineage>
        <taxon>Bacteria</taxon>
        <taxon>Bacillati</taxon>
        <taxon>Actinomycetota</taxon>
        <taxon>Coriobacteriia</taxon>
        <taxon>Coriobacteriales</taxon>
        <taxon>Atopobiaceae</taxon>
        <taxon>Lancefieldella</taxon>
    </lineage>
</organism>
<keyword evidence="2" id="KW-1185">Reference proteome</keyword>
<dbReference type="EMBL" id="JQCP01000002">
    <property type="protein sequence ID" value="KRO02243.1"/>
    <property type="molecule type" value="Genomic_DNA"/>
</dbReference>
<accession>A0ABR5Q093</accession>
<reference evidence="1 2" key="1">
    <citation type="journal article" date="2015" name="Genome Announc.">
        <title>Expanding the biotechnology potential of lactobacilli through comparative genomics of 213 strains and associated genera.</title>
        <authorList>
            <person name="Sun Z."/>
            <person name="Harris H.M."/>
            <person name="McCann A."/>
            <person name="Guo C."/>
            <person name="Argimon S."/>
            <person name="Zhang W."/>
            <person name="Yang X."/>
            <person name="Jeffery I.B."/>
            <person name="Cooney J.C."/>
            <person name="Kagawa T.F."/>
            <person name="Liu W."/>
            <person name="Song Y."/>
            <person name="Salvetti E."/>
            <person name="Wrobel A."/>
            <person name="Rasinkangas P."/>
            <person name="Parkhill J."/>
            <person name="Rea M.C."/>
            <person name="O'Sullivan O."/>
            <person name="Ritari J."/>
            <person name="Douillard F.P."/>
            <person name="Paul Ross R."/>
            <person name="Yang R."/>
            <person name="Briner A.E."/>
            <person name="Felis G.E."/>
            <person name="de Vos W.M."/>
            <person name="Barrangou R."/>
            <person name="Klaenhammer T.R."/>
            <person name="Caufield P.W."/>
            <person name="Cui Y."/>
            <person name="Zhang H."/>
            <person name="O'Toole P.W."/>
        </authorList>
    </citation>
    <scope>NUCLEOTIDE SEQUENCE [LARGE SCALE GENOMIC DNA]</scope>
    <source>
        <strain evidence="1 2">DSM 7090</strain>
    </source>
</reference>
<comment type="caution">
    <text evidence="1">The sequence shown here is derived from an EMBL/GenBank/DDBJ whole genome shotgun (WGS) entry which is preliminary data.</text>
</comment>
<evidence type="ECO:0000313" key="2">
    <source>
        <dbReference type="Proteomes" id="UP000051927"/>
    </source>
</evidence>
<gene>
    <name evidence="1" type="ORF">IV60_GL000670</name>
</gene>
<sequence>MFVSGSSQKSEDRRDGISPELDELSSELMGDAFDILADGGELNVRLVVEDEARNVASYEFADDGPEALLDGAHRRIVALVKQAGDAEQGLGNPLRYALVYEGAIADAEGAYQDALILEFGEKNYRSFSAYSLVDGKGEGEGFTWTEPAPAGELEPLL</sequence>
<dbReference type="Proteomes" id="UP000051927">
    <property type="component" value="Unassembled WGS sequence"/>
</dbReference>
<proteinExistence type="predicted"/>